<dbReference type="SUPFAM" id="SSF54695">
    <property type="entry name" value="POZ domain"/>
    <property type="match status" value="1"/>
</dbReference>
<feature type="transmembrane region" description="Helical" evidence="13">
    <location>
        <begin position="389"/>
        <end position="410"/>
    </location>
</feature>
<evidence type="ECO:0000256" key="4">
    <source>
        <dbReference type="ARBA" id="ARBA00022538"/>
    </source>
</evidence>
<sequence>MQNRINHSCSQTATGGTIIMLNERKKSFDSSNREYFLKNFQDFILRLNIGGTSYRIRTRSISKYGSRTLLGKFARVDHDLRKQWADWYFEESDEYFFERVPRYFDPIYDFYATGQLHVPKDLCFDKFMAELRFWAISRSKMNGCCCPFAQFSLLPNGQQHNDAVCLLEKNSFVGLRFGKLRKKLWRILEGQTSSKWWRVFEITSSSFVMLSVTALIVSSLPEFQVPEKFKDSSFTTQSILATENGPHQDLVEHPIFDYIEDVCVTYFILEYAVRFCVAPKKWRFVKGFLNIIDLLAVLPFLFEIILHCIGISGTNVRKIHWAFLTVRLLRILRIVRIAKLGRFSPGLANFALTLRQSKKQMQMVAIVMLTVVIFFSTLVYFLEKDEPNTTFISIPAAFWWAVVTMSTVGYGDSVPETIPGKLIGSGAIVCGVMVLALPITIMVNNFMQVMKLREERIVKKYIDNESVQ</sequence>
<proteinExistence type="predicted"/>
<evidence type="ECO:0000256" key="1">
    <source>
        <dbReference type="ARBA" id="ARBA00004651"/>
    </source>
</evidence>
<dbReference type="InterPro" id="IPR011333">
    <property type="entry name" value="SKP1/BTB/POZ_sf"/>
</dbReference>
<keyword evidence="8" id="KW-0630">Potassium</keyword>
<evidence type="ECO:0000313" key="17">
    <source>
        <dbReference type="Proteomes" id="UP000276776"/>
    </source>
</evidence>
<organism evidence="18">
    <name type="scientific">Thelazia callipaeda</name>
    <name type="common">Oriental eyeworm</name>
    <name type="synonym">Parasitic nematode</name>
    <dbReference type="NCBI Taxonomy" id="103827"/>
    <lineage>
        <taxon>Eukaryota</taxon>
        <taxon>Metazoa</taxon>
        <taxon>Ecdysozoa</taxon>
        <taxon>Nematoda</taxon>
        <taxon>Chromadorea</taxon>
        <taxon>Rhabditida</taxon>
        <taxon>Spirurina</taxon>
        <taxon>Spiruromorpha</taxon>
        <taxon>Thelazioidea</taxon>
        <taxon>Thelaziidae</taxon>
        <taxon>Thelazia</taxon>
    </lineage>
</organism>
<evidence type="ECO:0000256" key="10">
    <source>
        <dbReference type="ARBA" id="ARBA00023065"/>
    </source>
</evidence>
<dbReference type="FunFam" id="1.20.120.350:FF:000070">
    <property type="entry name" value="K+ channel tetramerization domain protein"/>
    <property type="match status" value="1"/>
</dbReference>
<keyword evidence="10" id="KW-0406">Ion transport</keyword>
<keyword evidence="4" id="KW-0633">Potassium transport</keyword>
<dbReference type="Gene3D" id="3.30.710.10">
    <property type="entry name" value="Potassium Channel Kv1.1, Chain A"/>
    <property type="match status" value="1"/>
</dbReference>
<evidence type="ECO:0000256" key="2">
    <source>
        <dbReference type="ARBA" id="ARBA00022448"/>
    </source>
</evidence>
<evidence type="ECO:0000256" key="9">
    <source>
        <dbReference type="ARBA" id="ARBA00022989"/>
    </source>
</evidence>
<keyword evidence="9 13" id="KW-1133">Transmembrane helix</keyword>
<keyword evidence="11 13" id="KW-0472">Membrane</keyword>
<dbReference type="PANTHER" id="PTHR11537:SF114">
    <property type="entry name" value="BTB DOMAIN-CONTAINING PROTEIN"/>
    <property type="match status" value="1"/>
</dbReference>
<feature type="domain" description="Ion transport" evidence="14">
    <location>
        <begin position="198"/>
        <end position="450"/>
    </location>
</feature>
<dbReference type="OrthoDB" id="415460at2759"/>
<dbReference type="PANTHER" id="PTHR11537">
    <property type="entry name" value="VOLTAGE-GATED POTASSIUM CHANNEL"/>
    <property type="match status" value="1"/>
</dbReference>
<dbReference type="SUPFAM" id="SSF81324">
    <property type="entry name" value="Voltage-gated potassium channels"/>
    <property type="match status" value="1"/>
</dbReference>
<evidence type="ECO:0000256" key="7">
    <source>
        <dbReference type="ARBA" id="ARBA00022882"/>
    </source>
</evidence>
<evidence type="ECO:0000256" key="11">
    <source>
        <dbReference type="ARBA" id="ARBA00023136"/>
    </source>
</evidence>
<keyword evidence="3" id="KW-1003">Cell membrane</keyword>
<comment type="subcellular location">
    <subcellularLocation>
        <location evidence="1">Cell membrane</location>
        <topology evidence="1">Multi-pass membrane protein</topology>
    </subcellularLocation>
</comment>
<dbReference type="Gene3D" id="1.10.287.70">
    <property type="match status" value="1"/>
</dbReference>
<evidence type="ECO:0000259" key="14">
    <source>
        <dbReference type="Pfam" id="PF00520"/>
    </source>
</evidence>
<dbReference type="AlphaFoldDB" id="A0A0N5DAK1"/>
<dbReference type="Gene3D" id="1.20.120.350">
    <property type="entry name" value="Voltage-gated potassium channels. Chain C"/>
    <property type="match status" value="1"/>
</dbReference>
<evidence type="ECO:0000256" key="12">
    <source>
        <dbReference type="ARBA" id="ARBA00023303"/>
    </source>
</evidence>
<dbReference type="PRINTS" id="PR01491">
    <property type="entry name" value="KVCHANNEL"/>
</dbReference>
<dbReference type="Pfam" id="PF02214">
    <property type="entry name" value="BTB_2"/>
    <property type="match status" value="1"/>
</dbReference>
<dbReference type="STRING" id="103827.A0A0N5DAK1"/>
<dbReference type="GO" id="GO:0005251">
    <property type="term" value="F:delayed rectifier potassium channel activity"/>
    <property type="evidence" value="ECO:0007669"/>
    <property type="project" value="TreeGrafter"/>
</dbReference>
<dbReference type="FunFam" id="1.10.287.70:FF:000005">
    <property type="entry name" value="potassium voltage-gated channel subfamily G member 1"/>
    <property type="match status" value="1"/>
</dbReference>
<protein>
    <submittedName>
        <fullName evidence="18">BTB domain-containing protein</fullName>
    </submittedName>
</protein>
<keyword evidence="5 13" id="KW-0812">Transmembrane</keyword>
<dbReference type="GO" id="GO:0051260">
    <property type="term" value="P:protein homooligomerization"/>
    <property type="evidence" value="ECO:0007669"/>
    <property type="project" value="InterPro"/>
</dbReference>
<evidence type="ECO:0000313" key="18">
    <source>
        <dbReference type="WBParaSite" id="TCLT_0001020101-mRNA-1"/>
    </source>
</evidence>
<accession>A0A0N5DAK1</accession>
<keyword evidence="6" id="KW-0631">Potassium channel</keyword>
<dbReference type="InterPro" id="IPR005821">
    <property type="entry name" value="Ion_trans_dom"/>
</dbReference>
<keyword evidence="7" id="KW-0851">Voltage-gated channel</keyword>
<evidence type="ECO:0000256" key="6">
    <source>
        <dbReference type="ARBA" id="ARBA00022826"/>
    </source>
</evidence>
<keyword evidence="17" id="KW-1185">Reference proteome</keyword>
<dbReference type="WBParaSite" id="TCLT_0001020101-mRNA-1">
    <property type="protein sequence ID" value="TCLT_0001020101-mRNA-1"/>
    <property type="gene ID" value="TCLT_0001020101"/>
</dbReference>
<dbReference type="InterPro" id="IPR003968">
    <property type="entry name" value="K_chnl_volt-dep_Kv"/>
</dbReference>
<feature type="domain" description="Potassium channel tetramerisation-type BTB" evidence="15">
    <location>
        <begin position="45"/>
        <end position="144"/>
    </location>
</feature>
<dbReference type="InterPro" id="IPR003971">
    <property type="entry name" value="K_chnl_volt-dep_Kv5/Kv9"/>
</dbReference>
<dbReference type="InterPro" id="IPR028325">
    <property type="entry name" value="VG_K_chnl"/>
</dbReference>
<reference evidence="16 17" key="2">
    <citation type="submission" date="2018-11" db="EMBL/GenBank/DDBJ databases">
        <authorList>
            <consortium name="Pathogen Informatics"/>
        </authorList>
    </citation>
    <scope>NUCLEOTIDE SEQUENCE [LARGE SCALE GENOMIC DNA]</scope>
</reference>
<dbReference type="EMBL" id="UYYF01005008">
    <property type="protein sequence ID" value="VDN07868.1"/>
    <property type="molecule type" value="Genomic_DNA"/>
</dbReference>
<name>A0A0N5DAK1_THECL</name>
<gene>
    <name evidence="16" type="ORF">TCLT_LOCUS10190</name>
</gene>
<dbReference type="PRINTS" id="PR00169">
    <property type="entry name" value="KCHANNEL"/>
</dbReference>
<dbReference type="PRINTS" id="PR01494">
    <property type="entry name" value="KV9CHANNEL"/>
</dbReference>
<dbReference type="InterPro" id="IPR027359">
    <property type="entry name" value="Volt_channel_dom_sf"/>
</dbReference>
<keyword evidence="2" id="KW-0813">Transport</keyword>
<evidence type="ECO:0000313" key="16">
    <source>
        <dbReference type="EMBL" id="VDN07868.1"/>
    </source>
</evidence>
<dbReference type="GO" id="GO:0001508">
    <property type="term" value="P:action potential"/>
    <property type="evidence" value="ECO:0007669"/>
    <property type="project" value="TreeGrafter"/>
</dbReference>
<dbReference type="CDD" id="cd18317">
    <property type="entry name" value="BTB_POZ_Kv"/>
    <property type="match status" value="1"/>
</dbReference>
<evidence type="ECO:0000256" key="13">
    <source>
        <dbReference type="SAM" id="Phobius"/>
    </source>
</evidence>
<dbReference type="GO" id="GO:0008076">
    <property type="term" value="C:voltage-gated potassium channel complex"/>
    <property type="evidence" value="ECO:0007669"/>
    <property type="project" value="InterPro"/>
</dbReference>
<reference evidence="18" key="1">
    <citation type="submission" date="2017-02" db="UniProtKB">
        <authorList>
            <consortium name="WormBaseParasite"/>
        </authorList>
    </citation>
    <scope>IDENTIFICATION</scope>
</reference>
<dbReference type="Proteomes" id="UP000276776">
    <property type="component" value="Unassembled WGS sequence"/>
</dbReference>
<keyword evidence="12" id="KW-0407">Ion channel</keyword>
<evidence type="ECO:0000256" key="5">
    <source>
        <dbReference type="ARBA" id="ARBA00022692"/>
    </source>
</evidence>
<feature type="transmembrane region" description="Helical" evidence="13">
    <location>
        <begin position="361"/>
        <end position="382"/>
    </location>
</feature>
<feature type="transmembrane region" description="Helical" evidence="13">
    <location>
        <begin position="288"/>
        <end position="309"/>
    </location>
</feature>
<dbReference type="OMA" id="CQELPYF"/>
<evidence type="ECO:0000256" key="8">
    <source>
        <dbReference type="ARBA" id="ARBA00022958"/>
    </source>
</evidence>
<feature type="transmembrane region" description="Helical" evidence="13">
    <location>
        <begin position="422"/>
        <end position="443"/>
    </location>
</feature>
<evidence type="ECO:0000256" key="3">
    <source>
        <dbReference type="ARBA" id="ARBA00022475"/>
    </source>
</evidence>
<dbReference type="Pfam" id="PF00520">
    <property type="entry name" value="Ion_trans"/>
    <property type="match status" value="1"/>
</dbReference>
<evidence type="ECO:0000259" key="15">
    <source>
        <dbReference type="Pfam" id="PF02214"/>
    </source>
</evidence>
<dbReference type="InterPro" id="IPR003131">
    <property type="entry name" value="T1-type_BTB"/>
</dbReference>